<reference evidence="3" key="1">
    <citation type="submission" date="2021-10" db="EMBL/GenBank/DDBJ databases">
        <title>Genome Sequence of The Candidatus Hydrogeosomobacter endosymbioticus, an Intracellular Bacterial Symbiont of the Anaerobic Ciliate GW7.</title>
        <authorList>
            <person name="Shiohama Y."/>
            <person name="Shinzato N."/>
        </authorList>
    </citation>
    <scope>NUCLEOTIDE SEQUENCE [LARGE SCALE GENOMIC DNA]</scope>
    <source>
        <strain evidence="3">200920</strain>
    </source>
</reference>
<sequence length="328" mass="36747">MFLSAYRYMSVSLFLCGYACLFAPAGVAVAEIVESPMRARPSDKTSIESANSKHGSGSAADESKDVDYIDYQKKPEENEEILLLKNRIRSLEEIVDHLKNDLDHMKGCVGVLGQNSQQVTKQDQTKQKSQNRHKDAESDINQTRPKLPEQSVKRKNKTSAPSYNKTLDTRDLDQNTGAKETLKDIGDTHIFDEAMGALKSGKPGIAKQLFLKISQNENSSNYAPSLYWLGLIYLHQEKNNREAEKILASACSYFTEKMSKNHSLSDGDKFYYLSSLLKLAQAFKNDGKNGNAKVVLQQLLSIKSVNTKDKRLPDILRRAGMMLDAIDK</sequence>
<evidence type="ECO:0000256" key="2">
    <source>
        <dbReference type="SAM" id="SignalP"/>
    </source>
</evidence>
<evidence type="ECO:0000256" key="1">
    <source>
        <dbReference type="SAM" id="MobiDB-lite"/>
    </source>
</evidence>
<evidence type="ECO:0000313" key="4">
    <source>
        <dbReference type="Proteomes" id="UP001320209"/>
    </source>
</evidence>
<dbReference type="Gene3D" id="1.25.40.10">
    <property type="entry name" value="Tetratricopeptide repeat domain"/>
    <property type="match status" value="1"/>
</dbReference>
<feature type="region of interest" description="Disordered" evidence="1">
    <location>
        <begin position="38"/>
        <end position="67"/>
    </location>
</feature>
<keyword evidence="4" id="KW-1185">Reference proteome</keyword>
<dbReference type="EMBL" id="AP025225">
    <property type="protein sequence ID" value="BDB96068.1"/>
    <property type="molecule type" value="Genomic_DNA"/>
</dbReference>
<feature type="chain" id="PRO_5046103812" description="Tetratricopeptide repeat protein" evidence="2">
    <location>
        <begin position="31"/>
        <end position="328"/>
    </location>
</feature>
<proteinExistence type="predicted"/>
<feature type="region of interest" description="Disordered" evidence="1">
    <location>
        <begin position="114"/>
        <end position="175"/>
    </location>
</feature>
<organism evidence="3 4">
    <name type="scientific">Candidatus Hydrogenosomobacter endosymbioticus</name>
    <dbReference type="NCBI Taxonomy" id="2558174"/>
    <lineage>
        <taxon>Bacteria</taxon>
        <taxon>Pseudomonadati</taxon>
        <taxon>Pseudomonadota</taxon>
        <taxon>Alphaproteobacteria</taxon>
        <taxon>Holosporales</taxon>
        <taxon>Holosporaceae</taxon>
        <taxon>Candidatus Hydrogenosomobacter</taxon>
    </lineage>
</organism>
<feature type="signal peptide" evidence="2">
    <location>
        <begin position="1"/>
        <end position="30"/>
    </location>
</feature>
<name>A0ABM7V8H2_9PROT</name>
<keyword evidence="2" id="KW-0732">Signal</keyword>
<evidence type="ECO:0008006" key="5">
    <source>
        <dbReference type="Google" id="ProtNLM"/>
    </source>
</evidence>
<evidence type="ECO:0000313" key="3">
    <source>
        <dbReference type="EMBL" id="BDB96068.1"/>
    </source>
</evidence>
<accession>A0ABM7V8H2</accession>
<gene>
    <name evidence="3" type="ORF">HYD_2010</name>
</gene>
<dbReference type="SUPFAM" id="SSF48452">
    <property type="entry name" value="TPR-like"/>
    <property type="match status" value="1"/>
</dbReference>
<dbReference type="RefSeq" id="WP_236865468.1">
    <property type="nucleotide sequence ID" value="NZ_AP025225.1"/>
</dbReference>
<protein>
    <recommendedName>
        <fullName evidence="5">Tetratricopeptide repeat protein</fullName>
    </recommendedName>
</protein>
<dbReference type="InterPro" id="IPR011990">
    <property type="entry name" value="TPR-like_helical_dom_sf"/>
</dbReference>
<dbReference type="Proteomes" id="UP001320209">
    <property type="component" value="Chromosome"/>
</dbReference>